<dbReference type="InterPro" id="IPR032675">
    <property type="entry name" value="LRR_dom_sf"/>
</dbReference>
<dbReference type="PANTHER" id="PTHR24373">
    <property type="entry name" value="SLIT RELATED LEUCINE-RICH REPEAT NEURONAL PROTEIN"/>
    <property type="match status" value="1"/>
</dbReference>
<keyword evidence="5" id="KW-1185">Reference proteome</keyword>
<dbReference type="PANTHER" id="PTHR24373:SF370">
    <property type="entry name" value="FISH-LIPS, ISOFORM E"/>
    <property type="match status" value="1"/>
</dbReference>
<dbReference type="Pfam" id="PF13855">
    <property type="entry name" value="LRR_8"/>
    <property type="match status" value="1"/>
</dbReference>
<keyword evidence="2" id="KW-0732">Signal</keyword>
<evidence type="ECO:0000313" key="5">
    <source>
        <dbReference type="Proteomes" id="UP001235939"/>
    </source>
</evidence>
<dbReference type="SUPFAM" id="SSF52058">
    <property type="entry name" value="L domain-like"/>
    <property type="match status" value="1"/>
</dbReference>
<evidence type="ECO:0000256" key="3">
    <source>
        <dbReference type="ARBA" id="ARBA00022737"/>
    </source>
</evidence>
<keyword evidence="3" id="KW-0677">Repeat</keyword>
<name>A0ABY6LPN6_9ARAC</name>
<evidence type="ECO:0000256" key="2">
    <source>
        <dbReference type="ARBA" id="ARBA00022729"/>
    </source>
</evidence>
<keyword evidence="1" id="KW-0433">Leucine-rich repeat</keyword>
<sequence>MGRIDATISMMEFCTLLKWEVMCAERVLVLVLCGLLVTVDAVRHTCPPDNLVSPCTCDGEGINCKKVGNDQGLKTALDRIGGGNYRGFWVQNANLRVLKASMFQKYKIGNFYLEVNNITEVQPGTFTGSEDVVQGISIFGNKLTTFPFTDLKTMKNLMRINIGRNQITDIPAFALSDHPRLSTIILAENQINSIGINAFQNLPMLQRLDLTKNALTVLGRYSLNINVHHPALQVRTSSIVDVYLLFQSVPVLWQYLTVGGRAGNPFSCRGCEYIWVVHNKDILRRFLIGFTCADGRSIDDLYQFNIGCP</sequence>
<proteinExistence type="predicted"/>
<dbReference type="InterPro" id="IPR001611">
    <property type="entry name" value="Leu-rich_rpt"/>
</dbReference>
<organism evidence="4 5">
    <name type="scientific">Cordylochernes scorpioides</name>
    <dbReference type="NCBI Taxonomy" id="51811"/>
    <lineage>
        <taxon>Eukaryota</taxon>
        <taxon>Metazoa</taxon>
        <taxon>Ecdysozoa</taxon>
        <taxon>Arthropoda</taxon>
        <taxon>Chelicerata</taxon>
        <taxon>Arachnida</taxon>
        <taxon>Pseudoscorpiones</taxon>
        <taxon>Cheliferoidea</taxon>
        <taxon>Chernetidae</taxon>
        <taxon>Cordylochernes</taxon>
    </lineage>
</organism>
<evidence type="ECO:0000313" key="4">
    <source>
        <dbReference type="EMBL" id="UYV82534.1"/>
    </source>
</evidence>
<evidence type="ECO:0000256" key="1">
    <source>
        <dbReference type="ARBA" id="ARBA00022614"/>
    </source>
</evidence>
<gene>
    <name evidence="4" type="ORF">LAZ67_21002707</name>
</gene>
<dbReference type="SMART" id="SM00369">
    <property type="entry name" value="LRR_TYP"/>
    <property type="match status" value="3"/>
</dbReference>
<protein>
    <submittedName>
        <fullName evidence="4">Uncharacterized protein</fullName>
    </submittedName>
</protein>
<dbReference type="Gene3D" id="3.80.10.10">
    <property type="entry name" value="Ribonuclease Inhibitor"/>
    <property type="match status" value="1"/>
</dbReference>
<dbReference type="Proteomes" id="UP001235939">
    <property type="component" value="Chromosome 21"/>
</dbReference>
<dbReference type="EMBL" id="CP092883">
    <property type="protein sequence ID" value="UYV82534.1"/>
    <property type="molecule type" value="Genomic_DNA"/>
</dbReference>
<accession>A0ABY6LPN6</accession>
<reference evidence="4 5" key="1">
    <citation type="submission" date="2022-01" db="EMBL/GenBank/DDBJ databases">
        <title>A chromosomal length assembly of Cordylochernes scorpioides.</title>
        <authorList>
            <person name="Zeh D."/>
            <person name="Zeh J."/>
        </authorList>
    </citation>
    <scope>NUCLEOTIDE SEQUENCE [LARGE SCALE GENOMIC DNA]</scope>
    <source>
        <strain evidence="4">IN4F17</strain>
        <tissue evidence="4">Whole Body</tissue>
    </source>
</reference>
<dbReference type="InterPro" id="IPR003591">
    <property type="entry name" value="Leu-rich_rpt_typical-subtyp"/>
</dbReference>
<dbReference type="InterPro" id="IPR050328">
    <property type="entry name" value="Dev_Immune_Receptor"/>
</dbReference>